<keyword evidence="1" id="KW-0436">Ligase</keyword>
<organism evidence="6 7">
    <name type="scientific">Actinocrinis puniceicyclus</name>
    <dbReference type="NCBI Taxonomy" id="977794"/>
    <lineage>
        <taxon>Bacteria</taxon>
        <taxon>Bacillati</taxon>
        <taxon>Actinomycetota</taxon>
        <taxon>Actinomycetes</taxon>
        <taxon>Catenulisporales</taxon>
        <taxon>Actinospicaceae</taxon>
        <taxon>Actinocrinis</taxon>
    </lineage>
</organism>
<accession>A0A8J7WQR2</accession>
<dbReference type="SUPFAM" id="SSF56059">
    <property type="entry name" value="Glutathione synthetase ATP-binding domain-like"/>
    <property type="match status" value="1"/>
</dbReference>
<evidence type="ECO:0000259" key="5">
    <source>
        <dbReference type="PROSITE" id="PS50975"/>
    </source>
</evidence>
<dbReference type="RefSeq" id="WP_211470190.1">
    <property type="nucleotide sequence ID" value="NZ_JAGSXH010000100.1"/>
</dbReference>
<keyword evidence="7" id="KW-1185">Reference proteome</keyword>
<proteinExistence type="predicted"/>
<evidence type="ECO:0000256" key="4">
    <source>
        <dbReference type="PROSITE-ProRule" id="PRU00409"/>
    </source>
</evidence>
<keyword evidence="2 4" id="KW-0547">Nucleotide-binding</keyword>
<dbReference type="Proteomes" id="UP000677913">
    <property type="component" value="Unassembled WGS sequence"/>
</dbReference>
<reference evidence="6" key="1">
    <citation type="submission" date="2021-04" db="EMBL/GenBank/DDBJ databases">
        <title>Genome based classification of Actinospica acidithermotolerans sp. nov., an actinobacterium isolated from an Indonesian hot spring.</title>
        <authorList>
            <person name="Kusuma A.B."/>
            <person name="Putra K.E."/>
            <person name="Nafisah S."/>
            <person name="Loh J."/>
            <person name="Nouioui I."/>
            <person name="Goodfellow M."/>
        </authorList>
    </citation>
    <scope>NUCLEOTIDE SEQUENCE</scope>
    <source>
        <strain evidence="6">DSM 45618</strain>
    </source>
</reference>
<dbReference type="Gene3D" id="3.40.50.20">
    <property type="match status" value="1"/>
</dbReference>
<dbReference type="Gene3D" id="3.30.470.20">
    <property type="entry name" value="ATP-grasp fold, B domain"/>
    <property type="match status" value="1"/>
</dbReference>
<name>A0A8J7WQR2_9ACTN</name>
<dbReference type="InterPro" id="IPR011761">
    <property type="entry name" value="ATP-grasp"/>
</dbReference>
<dbReference type="GO" id="GO:0046872">
    <property type="term" value="F:metal ion binding"/>
    <property type="evidence" value="ECO:0007669"/>
    <property type="project" value="InterPro"/>
</dbReference>
<dbReference type="PANTHER" id="PTHR43585">
    <property type="entry name" value="FUMIPYRROLE BIOSYNTHESIS PROTEIN C"/>
    <property type="match status" value="1"/>
</dbReference>
<dbReference type="GO" id="GO:0016874">
    <property type="term" value="F:ligase activity"/>
    <property type="evidence" value="ECO:0007669"/>
    <property type="project" value="UniProtKB-KW"/>
</dbReference>
<gene>
    <name evidence="6" type="ORF">KGA66_22185</name>
</gene>
<evidence type="ECO:0000313" key="7">
    <source>
        <dbReference type="Proteomes" id="UP000677913"/>
    </source>
</evidence>
<dbReference type="Gene3D" id="3.30.1490.20">
    <property type="entry name" value="ATP-grasp fold, A domain"/>
    <property type="match status" value="1"/>
</dbReference>
<evidence type="ECO:0000313" key="6">
    <source>
        <dbReference type="EMBL" id="MBS2965778.1"/>
    </source>
</evidence>
<dbReference type="GO" id="GO:0005524">
    <property type="term" value="F:ATP binding"/>
    <property type="evidence" value="ECO:0007669"/>
    <property type="project" value="UniProtKB-UniRule"/>
</dbReference>
<dbReference type="EMBL" id="JAGSXH010000100">
    <property type="protein sequence ID" value="MBS2965778.1"/>
    <property type="molecule type" value="Genomic_DNA"/>
</dbReference>
<feature type="domain" description="ATP-grasp" evidence="5">
    <location>
        <begin position="112"/>
        <end position="303"/>
    </location>
</feature>
<dbReference type="InterPro" id="IPR052032">
    <property type="entry name" value="ATP-dep_AA_Ligase"/>
</dbReference>
<dbReference type="InterPro" id="IPR013815">
    <property type="entry name" value="ATP_grasp_subdomain_1"/>
</dbReference>
<protein>
    <recommendedName>
        <fullName evidence="5">ATP-grasp domain-containing protein</fullName>
    </recommendedName>
</protein>
<dbReference type="InterPro" id="IPR005479">
    <property type="entry name" value="CPAse_ATP-bd"/>
</dbReference>
<keyword evidence="3 4" id="KW-0067">ATP-binding</keyword>
<dbReference type="AlphaFoldDB" id="A0A8J7WQR2"/>
<dbReference type="PROSITE" id="PS50975">
    <property type="entry name" value="ATP_GRASP"/>
    <property type="match status" value="1"/>
</dbReference>
<sequence>MRHVLIFAKSPYGKTPYDKWLAGCGIEPIIVASSEHVEGYAHLEHVYGFDDYETNQLVEKTALRLARAHAVVAVFARAETDVLRAARLRELLGLPGQHTASALAFRDKVVMKDHLAGGPVELPAYRRLDCAYTALEFIAEHGYPVVIKPVAESGSLGTAVIRDEAELDAYLARPWPGDSEIESFVPGEMYHIDGLVANGETVFLQPSRYINSALSFRTNDWVASVPLAPGEPAYNRLIEVSHAIVARLPTPLNTVIHLEVWITPDDRLVFCEIASRTGGGIIGSMIRHAFGVDLDKEWLRLECGLPSALDAHVYRPAAGLSIPPSHGVLERLPVGEEPEGILEASLSGAVGQEFHGGVKSGAFLAGYIVGAPAHEDLVPRLEKVAAWFYERTLWRPVGSPAAGR</sequence>
<evidence type="ECO:0000256" key="1">
    <source>
        <dbReference type="ARBA" id="ARBA00022598"/>
    </source>
</evidence>
<dbReference type="PANTHER" id="PTHR43585:SF2">
    <property type="entry name" value="ATP-GRASP ENZYME FSQD"/>
    <property type="match status" value="1"/>
</dbReference>
<evidence type="ECO:0000256" key="3">
    <source>
        <dbReference type="ARBA" id="ARBA00022840"/>
    </source>
</evidence>
<evidence type="ECO:0000256" key="2">
    <source>
        <dbReference type="ARBA" id="ARBA00022741"/>
    </source>
</evidence>
<comment type="caution">
    <text evidence="6">The sequence shown here is derived from an EMBL/GenBank/DDBJ whole genome shotgun (WGS) entry which is preliminary data.</text>
</comment>
<dbReference type="Pfam" id="PF02786">
    <property type="entry name" value="CPSase_L_D2"/>
    <property type="match status" value="1"/>
</dbReference>